<sequence>MSVENRSNQLDAANEKAGGIPTGCTPQEVPLWKCFNHTF</sequence>
<gene>
    <name evidence="2" type="ORF">PSSU_0630</name>
</gene>
<organism evidence="2 3">
    <name type="scientific">Pseudoscardovia suis</name>
    <dbReference type="NCBI Taxonomy" id="987063"/>
    <lineage>
        <taxon>Bacteria</taxon>
        <taxon>Bacillati</taxon>
        <taxon>Actinomycetota</taxon>
        <taxon>Actinomycetes</taxon>
        <taxon>Bifidobacteriales</taxon>
        <taxon>Bifidobacteriaceae</taxon>
        <taxon>Pseudoscardovia</taxon>
    </lineage>
</organism>
<dbReference type="AlphaFoldDB" id="A0A261F1L5"/>
<proteinExistence type="predicted"/>
<accession>A0A261F1L5</accession>
<dbReference type="EMBL" id="MWWQ01000005">
    <property type="protein sequence ID" value="OZG53012.1"/>
    <property type="molecule type" value="Genomic_DNA"/>
</dbReference>
<name>A0A261F1L5_9BIFI</name>
<evidence type="ECO:0000313" key="3">
    <source>
        <dbReference type="Proteomes" id="UP000216454"/>
    </source>
</evidence>
<comment type="caution">
    <text evidence="2">The sequence shown here is derived from an EMBL/GenBank/DDBJ whole genome shotgun (WGS) entry which is preliminary data.</text>
</comment>
<keyword evidence="3" id="KW-1185">Reference proteome</keyword>
<dbReference type="Proteomes" id="UP000216454">
    <property type="component" value="Unassembled WGS sequence"/>
</dbReference>
<feature type="region of interest" description="Disordered" evidence="1">
    <location>
        <begin position="1"/>
        <end position="22"/>
    </location>
</feature>
<feature type="compositionally biased region" description="Polar residues" evidence="1">
    <location>
        <begin position="1"/>
        <end position="11"/>
    </location>
</feature>
<protein>
    <submittedName>
        <fullName evidence="2">Uncharacterized protein</fullName>
    </submittedName>
</protein>
<evidence type="ECO:0000256" key="1">
    <source>
        <dbReference type="SAM" id="MobiDB-lite"/>
    </source>
</evidence>
<evidence type="ECO:0000313" key="2">
    <source>
        <dbReference type="EMBL" id="OZG53012.1"/>
    </source>
</evidence>
<reference evidence="2 3" key="1">
    <citation type="journal article" date="2017" name="BMC Genomics">
        <title>Comparative genomic and phylogenomic analyses of the Bifidobacteriaceae family.</title>
        <authorList>
            <person name="Lugli G.A."/>
            <person name="Milani C."/>
            <person name="Turroni F."/>
            <person name="Duranti S."/>
            <person name="Mancabelli L."/>
            <person name="Mangifesta M."/>
            <person name="Ferrario C."/>
            <person name="Modesto M."/>
            <person name="Mattarelli P."/>
            <person name="Jiri K."/>
            <person name="van Sinderen D."/>
            <person name="Ventura M."/>
        </authorList>
    </citation>
    <scope>NUCLEOTIDE SEQUENCE [LARGE SCALE GENOMIC DNA]</scope>
    <source>
        <strain evidence="2 3">DSM 24744</strain>
    </source>
</reference>